<gene>
    <name evidence="2" type="ORF">BT63DRAFT_451253</name>
</gene>
<evidence type="ECO:0000256" key="1">
    <source>
        <dbReference type="SAM" id="MobiDB-lite"/>
    </source>
</evidence>
<feature type="compositionally biased region" description="Low complexity" evidence="1">
    <location>
        <begin position="108"/>
        <end position="121"/>
    </location>
</feature>
<keyword evidence="3" id="KW-1185">Reference proteome</keyword>
<dbReference type="OrthoDB" id="437973at2759"/>
<feature type="compositionally biased region" description="Basic and acidic residues" evidence="1">
    <location>
        <begin position="226"/>
        <end position="237"/>
    </location>
</feature>
<feature type="compositionally biased region" description="Basic and acidic residues" evidence="1">
    <location>
        <begin position="268"/>
        <end position="281"/>
    </location>
</feature>
<proteinExistence type="predicted"/>
<evidence type="ECO:0000313" key="3">
    <source>
        <dbReference type="Proteomes" id="UP000799302"/>
    </source>
</evidence>
<dbReference type="Pfam" id="PF13917">
    <property type="entry name" value="zf-CCHC_3"/>
    <property type="match status" value="1"/>
</dbReference>
<protein>
    <submittedName>
        <fullName evidence="2">Uncharacterized protein</fullName>
    </submittedName>
</protein>
<organism evidence="2 3">
    <name type="scientific">Microthyrium microscopicum</name>
    <dbReference type="NCBI Taxonomy" id="703497"/>
    <lineage>
        <taxon>Eukaryota</taxon>
        <taxon>Fungi</taxon>
        <taxon>Dikarya</taxon>
        <taxon>Ascomycota</taxon>
        <taxon>Pezizomycotina</taxon>
        <taxon>Dothideomycetes</taxon>
        <taxon>Dothideomycetes incertae sedis</taxon>
        <taxon>Microthyriales</taxon>
        <taxon>Microthyriaceae</taxon>
        <taxon>Microthyrium</taxon>
    </lineage>
</organism>
<feature type="region of interest" description="Disordered" evidence="1">
    <location>
        <begin position="36"/>
        <end position="299"/>
    </location>
</feature>
<reference evidence="2" key="1">
    <citation type="journal article" date="2020" name="Stud. Mycol.">
        <title>101 Dothideomycetes genomes: a test case for predicting lifestyles and emergence of pathogens.</title>
        <authorList>
            <person name="Haridas S."/>
            <person name="Albert R."/>
            <person name="Binder M."/>
            <person name="Bloem J."/>
            <person name="Labutti K."/>
            <person name="Salamov A."/>
            <person name="Andreopoulos B."/>
            <person name="Baker S."/>
            <person name="Barry K."/>
            <person name="Bills G."/>
            <person name="Bluhm B."/>
            <person name="Cannon C."/>
            <person name="Castanera R."/>
            <person name="Culley D."/>
            <person name="Daum C."/>
            <person name="Ezra D."/>
            <person name="Gonzalez J."/>
            <person name="Henrissat B."/>
            <person name="Kuo A."/>
            <person name="Liang C."/>
            <person name="Lipzen A."/>
            <person name="Lutzoni F."/>
            <person name="Magnuson J."/>
            <person name="Mondo S."/>
            <person name="Nolan M."/>
            <person name="Ohm R."/>
            <person name="Pangilinan J."/>
            <person name="Park H.-J."/>
            <person name="Ramirez L."/>
            <person name="Alfaro M."/>
            <person name="Sun H."/>
            <person name="Tritt A."/>
            <person name="Yoshinaga Y."/>
            <person name="Zwiers L.-H."/>
            <person name="Turgeon B."/>
            <person name="Goodwin S."/>
            <person name="Spatafora J."/>
            <person name="Crous P."/>
            <person name="Grigoriev I."/>
        </authorList>
    </citation>
    <scope>NUCLEOTIDE SEQUENCE</scope>
    <source>
        <strain evidence="2">CBS 115976</strain>
    </source>
</reference>
<dbReference type="EMBL" id="MU004231">
    <property type="protein sequence ID" value="KAF2673220.1"/>
    <property type="molecule type" value="Genomic_DNA"/>
</dbReference>
<accession>A0A6A6UN62</accession>
<feature type="compositionally biased region" description="Basic and acidic residues" evidence="1">
    <location>
        <begin position="179"/>
        <end position="198"/>
    </location>
</feature>
<evidence type="ECO:0000313" key="2">
    <source>
        <dbReference type="EMBL" id="KAF2673220.1"/>
    </source>
</evidence>
<dbReference type="Proteomes" id="UP000799302">
    <property type="component" value="Unassembled WGS sequence"/>
</dbReference>
<feature type="compositionally biased region" description="Basic and acidic residues" evidence="1">
    <location>
        <begin position="91"/>
        <end position="100"/>
    </location>
</feature>
<feature type="compositionally biased region" description="Basic and acidic residues" evidence="1">
    <location>
        <begin position="245"/>
        <end position="261"/>
    </location>
</feature>
<dbReference type="AlphaFoldDB" id="A0A6A6UN62"/>
<name>A0A6A6UN62_9PEZI</name>
<sequence>MSGFYRPPPPKTASKASTSTLCQKCLKRDIYECKTGAQARPYIARPSRTQQLLNPDLVPKLSSDTPNDLERKTGVADEILAAQARGRKRSTSMDRDDIASPRKRSRSADSSDSISTISTNRSRTHSPRRPREDEYMTSQAEGPAPRNGNGKRRRSPSYISVSEESDHEDRNTRRRRNVKSPERRGRGRERSSSSADHRIRGRYTPSRSITPGKPRRRLSPSYVPEQELKVREREKSRSPYRGSGRKKEDNRDWKNRRDDKQTNWQRESSPKRETRPVRERSLSPFSKRLALTHAMAGRR</sequence>